<organism evidence="2 3">
    <name type="scientific">Flavobacterium saliperosum</name>
    <dbReference type="NCBI Taxonomy" id="329186"/>
    <lineage>
        <taxon>Bacteria</taxon>
        <taxon>Pseudomonadati</taxon>
        <taxon>Bacteroidota</taxon>
        <taxon>Flavobacteriia</taxon>
        <taxon>Flavobacteriales</taxon>
        <taxon>Flavobacteriaceae</taxon>
        <taxon>Flavobacterium</taxon>
    </lineage>
</organism>
<accession>A0A1G4VPA9</accession>
<feature type="domain" description="Glycosyltransferase 2-like" evidence="1">
    <location>
        <begin position="7"/>
        <end position="133"/>
    </location>
</feature>
<dbReference type="PANTHER" id="PTHR22916:SF67">
    <property type="entry name" value="COLANIC ACID BIOSYNTHESIS GLYCOSYL TRANSFERASE WCAE-RELATED"/>
    <property type="match status" value="1"/>
</dbReference>
<keyword evidence="2" id="KW-0808">Transferase</keyword>
<dbReference type="InterPro" id="IPR029044">
    <property type="entry name" value="Nucleotide-diphossugar_trans"/>
</dbReference>
<dbReference type="RefSeq" id="WP_023577231.1">
    <property type="nucleotide sequence ID" value="NZ_CBCSBQ010000025.1"/>
</dbReference>
<dbReference type="SUPFAM" id="SSF53448">
    <property type="entry name" value="Nucleotide-diphospho-sugar transferases"/>
    <property type="match status" value="1"/>
</dbReference>
<evidence type="ECO:0000313" key="2">
    <source>
        <dbReference type="EMBL" id="SCX09847.1"/>
    </source>
</evidence>
<dbReference type="Pfam" id="PF00535">
    <property type="entry name" value="Glycos_transf_2"/>
    <property type="match status" value="1"/>
</dbReference>
<proteinExistence type="predicted"/>
<sequence>MENILLSVITINYNDAKGLKKTMDSVVNQTWKGFEYLVIDGGSADESPALMEAYKQNITYSVSEKDSGIYNAMNKGIKAAKGKYLLFLNSGDYLVNPTVFENVFSNFTSDADFICGHLYYEQSGKAVVKEHPEQMTFSYLVSKTVYHPSTFIKRTLFERYGLYNENNKIVSDWEFFFKALGLNGASYQKLQHTITHFDMNGISSVHGDKVNEEKLQVFKNYLPYVFNNENDRYIFDKFRETNKRFRLLREIDEHPFFRKITTFQLSATAMLMKLFEKRK</sequence>
<evidence type="ECO:0000259" key="1">
    <source>
        <dbReference type="Pfam" id="PF00535"/>
    </source>
</evidence>
<dbReference type="eggNOG" id="COG1216">
    <property type="taxonomic scope" value="Bacteria"/>
</dbReference>
<dbReference type="Proteomes" id="UP000182124">
    <property type="component" value="Unassembled WGS sequence"/>
</dbReference>
<dbReference type="PANTHER" id="PTHR22916">
    <property type="entry name" value="GLYCOSYLTRANSFERASE"/>
    <property type="match status" value="1"/>
</dbReference>
<evidence type="ECO:0000313" key="3">
    <source>
        <dbReference type="Proteomes" id="UP000182124"/>
    </source>
</evidence>
<dbReference type="CDD" id="cd06433">
    <property type="entry name" value="GT_2_WfgS_like"/>
    <property type="match status" value="1"/>
</dbReference>
<protein>
    <submittedName>
        <fullName evidence="2">Glycosyltransferase involved in cell wall bisynthesis</fullName>
    </submittedName>
</protein>
<dbReference type="EMBL" id="FMTY01000003">
    <property type="protein sequence ID" value="SCX09847.1"/>
    <property type="molecule type" value="Genomic_DNA"/>
</dbReference>
<name>A0A1G4VPA9_9FLAO</name>
<dbReference type="GO" id="GO:0016758">
    <property type="term" value="F:hexosyltransferase activity"/>
    <property type="evidence" value="ECO:0007669"/>
    <property type="project" value="UniProtKB-ARBA"/>
</dbReference>
<dbReference type="InterPro" id="IPR001173">
    <property type="entry name" value="Glyco_trans_2-like"/>
</dbReference>
<dbReference type="Gene3D" id="3.90.550.10">
    <property type="entry name" value="Spore Coat Polysaccharide Biosynthesis Protein SpsA, Chain A"/>
    <property type="match status" value="1"/>
</dbReference>
<dbReference type="STRING" id="329186.SAMN02927925_01458"/>
<dbReference type="AlphaFoldDB" id="A0A1G4VPA9"/>
<gene>
    <name evidence="2" type="ORF">SAMN02927925_01458</name>
</gene>
<reference evidence="2 3" key="1">
    <citation type="submission" date="2016-10" db="EMBL/GenBank/DDBJ databases">
        <authorList>
            <person name="de Groot N.N."/>
        </authorList>
    </citation>
    <scope>NUCLEOTIDE SEQUENCE [LARGE SCALE GENOMIC DNA]</scope>
    <source>
        <strain evidence="2 3">CGMCC 1.3801</strain>
    </source>
</reference>